<dbReference type="HOGENOM" id="CLU_058050_3_0_0"/>
<dbReference type="InterPro" id="IPR051312">
    <property type="entry name" value="Diverse_Substr_Oxidored"/>
</dbReference>
<feature type="domain" description="FAD-binding PCMH-type" evidence="4">
    <location>
        <begin position="1"/>
        <end position="178"/>
    </location>
</feature>
<dbReference type="InParanoid" id="E8N1J8"/>
<dbReference type="InterPro" id="IPR002346">
    <property type="entry name" value="Mopterin_DH_FAD-bd"/>
</dbReference>
<dbReference type="SUPFAM" id="SSF55447">
    <property type="entry name" value="CO dehydrogenase flavoprotein C-terminal domain-like"/>
    <property type="match status" value="1"/>
</dbReference>
<dbReference type="Proteomes" id="UP000008922">
    <property type="component" value="Chromosome"/>
</dbReference>
<evidence type="ECO:0000256" key="1">
    <source>
        <dbReference type="ARBA" id="ARBA00022630"/>
    </source>
</evidence>
<proteinExistence type="predicted"/>
<dbReference type="InterPro" id="IPR016167">
    <property type="entry name" value="FAD-bd_PCMH_sub1"/>
</dbReference>
<name>E8N1J8_ANATU</name>
<dbReference type="Gene3D" id="3.30.465.10">
    <property type="match status" value="1"/>
</dbReference>
<dbReference type="InterPro" id="IPR005107">
    <property type="entry name" value="CO_DH_flav_C"/>
</dbReference>
<dbReference type="Gene3D" id="3.30.390.50">
    <property type="entry name" value="CO dehydrogenase flavoprotein, C-terminal domain"/>
    <property type="match status" value="1"/>
</dbReference>
<keyword evidence="6" id="KW-1185">Reference proteome</keyword>
<dbReference type="OrthoDB" id="9774454at2"/>
<dbReference type="eggNOG" id="COG1319">
    <property type="taxonomic scope" value="Bacteria"/>
</dbReference>
<dbReference type="EMBL" id="AP012029">
    <property type="protein sequence ID" value="BAJ62603.1"/>
    <property type="molecule type" value="Genomic_DNA"/>
</dbReference>
<reference evidence="5 6" key="1">
    <citation type="submission" date="2010-12" db="EMBL/GenBank/DDBJ databases">
        <title>Whole genome sequence of Anaerolinea thermophila UNI-1.</title>
        <authorList>
            <person name="Narita-Yamada S."/>
            <person name="Kishi E."/>
            <person name="Watanabe Y."/>
            <person name="Takasaki K."/>
            <person name="Ankai A."/>
            <person name="Oguchi A."/>
            <person name="Fukui S."/>
            <person name="Takahashi M."/>
            <person name="Yashiro I."/>
            <person name="Hosoyama A."/>
            <person name="Sekiguchi Y."/>
            <person name="Hanada S."/>
            <person name="Fujita N."/>
        </authorList>
    </citation>
    <scope>NUCLEOTIDE SEQUENCE [LARGE SCALE GENOMIC DNA]</scope>
    <source>
        <strain evidence="6">DSM 14523 / JCM 11388 / NBRC 100420 / UNI-1</strain>
    </source>
</reference>
<evidence type="ECO:0000256" key="3">
    <source>
        <dbReference type="ARBA" id="ARBA00023002"/>
    </source>
</evidence>
<dbReference type="GO" id="GO:0016491">
    <property type="term" value="F:oxidoreductase activity"/>
    <property type="evidence" value="ECO:0007669"/>
    <property type="project" value="UniProtKB-KW"/>
</dbReference>
<dbReference type="SUPFAM" id="SSF56176">
    <property type="entry name" value="FAD-binding/transporter-associated domain-like"/>
    <property type="match status" value="1"/>
</dbReference>
<keyword evidence="3 5" id="KW-0560">Oxidoreductase</keyword>
<protein>
    <submittedName>
        <fullName evidence="5">Carbon monoxide dehydrogenase medium chain</fullName>
        <ecNumber evidence="5">1.2.99.2</ecNumber>
    </submittedName>
</protein>
<dbReference type="Gene3D" id="3.30.43.10">
    <property type="entry name" value="Uridine Diphospho-n-acetylenolpyruvylglucosamine Reductase, domain 2"/>
    <property type="match status" value="1"/>
</dbReference>
<dbReference type="PROSITE" id="PS51387">
    <property type="entry name" value="FAD_PCMH"/>
    <property type="match status" value="1"/>
</dbReference>
<sequence>MKPIPFEYFAPTTVEEALEHLSNLGYGGKVLAGGQSLIPAMNFRMARPGALVDLNGIPELAYIKPTADGGLAIGTMTRDSKVEHSPEVAKRFPLLPEVMPNIAHPQIRNRGTFGGSIAHADPAGQLPAISIVLNANLKVLKKGSERWVKAEEFFLGPFMTVLEPEEMLAEVVLPALPPRTGSSYQQVSRQKGGYSMAAVASVVTLDEAGKCTNARMVMISVGDVPILSAAALRILVGQKPTPEAIAEVAEIAASQEIDPGTDIHATAEYRRHLIRVLVRRSLTTAFERAAK</sequence>
<evidence type="ECO:0000313" key="5">
    <source>
        <dbReference type="EMBL" id="BAJ62603.1"/>
    </source>
</evidence>
<dbReference type="InterPro" id="IPR036318">
    <property type="entry name" value="FAD-bd_PCMH-like_sf"/>
</dbReference>
<dbReference type="PANTHER" id="PTHR42659">
    <property type="entry name" value="XANTHINE DEHYDROGENASE SUBUNIT C-RELATED"/>
    <property type="match status" value="1"/>
</dbReference>
<evidence type="ECO:0000256" key="2">
    <source>
        <dbReference type="ARBA" id="ARBA00022827"/>
    </source>
</evidence>
<dbReference type="Pfam" id="PF00941">
    <property type="entry name" value="FAD_binding_5"/>
    <property type="match status" value="1"/>
</dbReference>
<keyword evidence="1" id="KW-0285">Flavoprotein</keyword>
<dbReference type="InterPro" id="IPR036683">
    <property type="entry name" value="CO_DH_flav_C_dom_sf"/>
</dbReference>
<accession>E8N1J8</accession>
<dbReference type="RefSeq" id="WP_013558998.1">
    <property type="nucleotide sequence ID" value="NC_014960.1"/>
</dbReference>
<dbReference type="AlphaFoldDB" id="E8N1J8"/>
<dbReference type="SMART" id="SM01092">
    <property type="entry name" value="CO_deh_flav_C"/>
    <property type="match status" value="1"/>
</dbReference>
<dbReference type="GO" id="GO:0071949">
    <property type="term" value="F:FAD binding"/>
    <property type="evidence" value="ECO:0007669"/>
    <property type="project" value="InterPro"/>
</dbReference>
<evidence type="ECO:0000259" key="4">
    <source>
        <dbReference type="PROSITE" id="PS51387"/>
    </source>
</evidence>
<organism evidence="5 6">
    <name type="scientific">Anaerolinea thermophila (strain DSM 14523 / JCM 11388 / NBRC 100420 / UNI-1)</name>
    <dbReference type="NCBI Taxonomy" id="926569"/>
    <lineage>
        <taxon>Bacteria</taxon>
        <taxon>Bacillati</taxon>
        <taxon>Chloroflexota</taxon>
        <taxon>Anaerolineae</taxon>
        <taxon>Anaerolineales</taxon>
        <taxon>Anaerolineaceae</taxon>
        <taxon>Anaerolinea</taxon>
    </lineage>
</organism>
<dbReference type="STRING" id="926569.ANT_05690"/>
<dbReference type="Pfam" id="PF03450">
    <property type="entry name" value="CO_deh_flav_C"/>
    <property type="match status" value="1"/>
</dbReference>
<gene>
    <name evidence="5" type="ordered locus">ANT_05690</name>
</gene>
<dbReference type="InterPro" id="IPR016169">
    <property type="entry name" value="FAD-bd_PCMH_sub2"/>
</dbReference>
<evidence type="ECO:0000313" key="6">
    <source>
        <dbReference type="Proteomes" id="UP000008922"/>
    </source>
</evidence>
<dbReference type="InterPro" id="IPR016166">
    <property type="entry name" value="FAD-bd_PCMH"/>
</dbReference>
<dbReference type="EC" id="1.2.99.2" evidence="5"/>
<dbReference type="PANTHER" id="PTHR42659:SF2">
    <property type="entry name" value="XANTHINE DEHYDROGENASE SUBUNIT C-RELATED"/>
    <property type="match status" value="1"/>
</dbReference>
<dbReference type="KEGG" id="atm:ANT_05690"/>
<keyword evidence="2" id="KW-0274">FAD</keyword>
<dbReference type="FunCoup" id="E8N1J8">
    <property type="interactions" value="53"/>
</dbReference>